<dbReference type="InterPro" id="IPR004703">
    <property type="entry name" value="PTS_sugar-sp_permease"/>
</dbReference>
<sequence length="442" mass="47214">MIDILQKFVALGPTIVLPILIFIFGLALGTKPRKAFNAGLTVGIGFIGLNLVIGLLGSNIGPAAQEMVKRFGLNLNTIDVGWPAASAISYGTLLGSLAIPVGIAVNLVLLFLGWTKTLMVDIWNFWHAAFVASLVFAVTQQYPLSLFAMITYLLLMYLLGDIIAPTIGDFYGFPNITFPHGTSAPGFLIAIPLNWLFDRIPGFNKIDAKPETIQEKFGIFGETTVMGLIIGIVLGLLAGFPIGKTLQLGVVLAGVMVLLPRMVALLMEGLTPISEAANAFVQKRFPGRELNIGMDSALSVGHPAVLSSSLILVPITIALAFILPGNKTLPFGDLATIPFAVCLMAAVFKGNIMRTVVAGMAYIASIFYITSWVAPLVTSAAQAANFDLGGNHSITALVEGGLWPTWLFVFAAKTLPWIIIGVIFLVCLGSLYYINKKKTTDI</sequence>
<evidence type="ECO:0000256" key="9">
    <source>
        <dbReference type="SAM" id="Phobius"/>
    </source>
</evidence>
<feature type="transmembrane region" description="Helical" evidence="9">
    <location>
        <begin position="304"/>
        <end position="323"/>
    </location>
</feature>
<feature type="transmembrane region" description="Helical" evidence="9">
    <location>
        <begin position="120"/>
        <end position="139"/>
    </location>
</feature>
<feature type="transmembrane region" description="Helical" evidence="9">
    <location>
        <begin position="146"/>
        <end position="164"/>
    </location>
</feature>
<evidence type="ECO:0000256" key="6">
    <source>
        <dbReference type="ARBA" id="ARBA00022692"/>
    </source>
</evidence>
<feature type="transmembrane region" description="Helical" evidence="9">
    <location>
        <begin position="246"/>
        <end position="267"/>
    </location>
</feature>
<evidence type="ECO:0000313" key="11">
    <source>
        <dbReference type="EMBL" id="KXB37688.1"/>
    </source>
</evidence>
<dbReference type="InterPro" id="IPR013014">
    <property type="entry name" value="PTS_EIIC_2"/>
</dbReference>
<dbReference type="Proteomes" id="UP000070422">
    <property type="component" value="Unassembled WGS sequence"/>
</dbReference>
<dbReference type="EMBL" id="LSCQ01000020">
    <property type="protein sequence ID" value="KXB37688.1"/>
    <property type="molecule type" value="Genomic_DNA"/>
</dbReference>
<keyword evidence="3" id="KW-1003">Cell membrane</keyword>
<dbReference type="RefSeq" id="WP_060936488.1">
    <property type="nucleotide sequence ID" value="NZ_CP118095.1"/>
</dbReference>
<gene>
    <name evidence="11" type="ORF">HMPREF3187_00404</name>
</gene>
<proteinExistence type="predicted"/>
<keyword evidence="5" id="KW-0598">Phosphotransferase system</keyword>
<feature type="domain" description="PTS EIIC type-2" evidence="10">
    <location>
        <begin position="5"/>
        <end position="442"/>
    </location>
</feature>
<organism evidence="11 12">
    <name type="scientific">Aerococcus christensenii</name>
    <dbReference type="NCBI Taxonomy" id="87541"/>
    <lineage>
        <taxon>Bacteria</taxon>
        <taxon>Bacillati</taxon>
        <taxon>Bacillota</taxon>
        <taxon>Bacilli</taxon>
        <taxon>Lactobacillales</taxon>
        <taxon>Aerococcaceae</taxon>
        <taxon>Aerococcus</taxon>
    </lineage>
</organism>
<keyword evidence="4" id="KW-0762">Sugar transport</keyword>
<reference evidence="11 12" key="1">
    <citation type="submission" date="2016-01" db="EMBL/GenBank/DDBJ databases">
        <authorList>
            <person name="Oliw E.H."/>
        </authorList>
    </citation>
    <scope>NUCLEOTIDE SEQUENCE [LARGE SCALE GENOMIC DNA]</scope>
    <source>
        <strain evidence="11 12">KA00635</strain>
    </source>
</reference>
<dbReference type="PATRIC" id="fig|87541.4.peg.408"/>
<dbReference type="PIRSF" id="PIRSF006304">
    <property type="entry name" value="GatC"/>
    <property type="match status" value="1"/>
</dbReference>
<feature type="transmembrane region" description="Helical" evidence="9">
    <location>
        <begin position="217"/>
        <end position="240"/>
    </location>
</feature>
<dbReference type="OrthoDB" id="9787936at2"/>
<accession>A0A133Y3B7</accession>
<keyword evidence="8 9" id="KW-0472">Membrane</keyword>
<keyword evidence="2" id="KW-0813">Transport</keyword>
<dbReference type="Pfam" id="PF03611">
    <property type="entry name" value="EIIC-GAT"/>
    <property type="match status" value="1"/>
</dbReference>
<comment type="caution">
    <text evidence="11">The sequence shown here is derived from an EMBL/GenBank/DDBJ whole genome shotgun (WGS) entry which is preliminary data.</text>
</comment>
<dbReference type="GO" id="GO:0009401">
    <property type="term" value="P:phosphoenolpyruvate-dependent sugar phosphotransferase system"/>
    <property type="evidence" value="ECO:0007669"/>
    <property type="project" value="UniProtKB-KW"/>
</dbReference>
<dbReference type="PROSITE" id="PS51104">
    <property type="entry name" value="PTS_EIIC_TYPE_2"/>
    <property type="match status" value="1"/>
</dbReference>
<evidence type="ECO:0000256" key="2">
    <source>
        <dbReference type="ARBA" id="ARBA00022448"/>
    </source>
</evidence>
<dbReference type="GO" id="GO:0005886">
    <property type="term" value="C:plasma membrane"/>
    <property type="evidence" value="ECO:0007669"/>
    <property type="project" value="UniProtKB-SubCell"/>
</dbReference>
<dbReference type="AlphaFoldDB" id="A0A133Y3B7"/>
<feature type="transmembrane region" description="Helical" evidence="9">
    <location>
        <begin position="355"/>
        <end position="374"/>
    </location>
</feature>
<evidence type="ECO:0000256" key="1">
    <source>
        <dbReference type="ARBA" id="ARBA00004651"/>
    </source>
</evidence>
<comment type="subcellular location">
    <subcellularLocation>
        <location evidence="1">Cell membrane</location>
        <topology evidence="1">Multi-pass membrane protein</topology>
    </subcellularLocation>
</comment>
<evidence type="ECO:0000313" key="12">
    <source>
        <dbReference type="Proteomes" id="UP000070422"/>
    </source>
</evidence>
<evidence type="ECO:0000259" key="10">
    <source>
        <dbReference type="PROSITE" id="PS51104"/>
    </source>
</evidence>
<dbReference type="PANTHER" id="PTHR37324:SF2">
    <property type="entry name" value="PTS SYSTEM GALACTITOL-SPECIFIC EIIC COMPONENT"/>
    <property type="match status" value="1"/>
</dbReference>
<feature type="transmembrane region" description="Helical" evidence="9">
    <location>
        <begin position="329"/>
        <end position="348"/>
    </location>
</feature>
<evidence type="ECO:0000256" key="5">
    <source>
        <dbReference type="ARBA" id="ARBA00022683"/>
    </source>
</evidence>
<feature type="transmembrane region" description="Helical" evidence="9">
    <location>
        <begin position="414"/>
        <end position="434"/>
    </location>
</feature>
<feature type="transmembrane region" description="Helical" evidence="9">
    <location>
        <begin position="93"/>
        <end position="114"/>
    </location>
</feature>
<evidence type="ECO:0000256" key="3">
    <source>
        <dbReference type="ARBA" id="ARBA00022475"/>
    </source>
</evidence>
<evidence type="ECO:0000256" key="7">
    <source>
        <dbReference type="ARBA" id="ARBA00022989"/>
    </source>
</evidence>
<evidence type="ECO:0000256" key="4">
    <source>
        <dbReference type="ARBA" id="ARBA00022597"/>
    </source>
</evidence>
<feature type="transmembrane region" description="Helical" evidence="9">
    <location>
        <begin position="35"/>
        <end position="57"/>
    </location>
</feature>
<evidence type="ECO:0000256" key="8">
    <source>
        <dbReference type="ARBA" id="ARBA00023136"/>
    </source>
</evidence>
<protein>
    <submittedName>
        <fullName evidence="11">Putative galactitol permease IIC component</fullName>
    </submittedName>
</protein>
<feature type="transmembrane region" description="Helical" evidence="9">
    <location>
        <begin position="7"/>
        <end position="29"/>
    </location>
</feature>
<dbReference type="InterPro" id="IPR013853">
    <property type="entry name" value="EIIC-GAT"/>
</dbReference>
<name>A0A133Y3B7_9LACT</name>
<dbReference type="STRING" id="87541.AWM71_02230"/>
<feature type="transmembrane region" description="Helical" evidence="9">
    <location>
        <begin position="176"/>
        <end position="197"/>
    </location>
</feature>
<keyword evidence="6 9" id="KW-0812">Transmembrane</keyword>
<dbReference type="PANTHER" id="PTHR37324">
    <property type="entry name" value="PTS SYSTEM GALACTITOL-SPECIFIC EIIC COMPONENT"/>
    <property type="match status" value="1"/>
</dbReference>
<keyword evidence="7 9" id="KW-1133">Transmembrane helix</keyword>
<dbReference type="GO" id="GO:0015577">
    <property type="term" value="F:galactitol transmembrane transporter activity"/>
    <property type="evidence" value="ECO:0007669"/>
    <property type="project" value="InterPro"/>
</dbReference>